<protein>
    <submittedName>
        <fullName evidence="2">Uncharacterized protein</fullName>
    </submittedName>
</protein>
<evidence type="ECO:0000256" key="1">
    <source>
        <dbReference type="SAM" id="MobiDB-lite"/>
    </source>
</evidence>
<feature type="region of interest" description="Disordered" evidence="1">
    <location>
        <begin position="710"/>
        <end position="770"/>
    </location>
</feature>
<feature type="compositionally biased region" description="Polar residues" evidence="1">
    <location>
        <begin position="107"/>
        <end position="127"/>
    </location>
</feature>
<feature type="compositionally biased region" description="Basic residues" evidence="1">
    <location>
        <begin position="87"/>
        <end position="103"/>
    </location>
</feature>
<dbReference type="OMA" id="RHIECLG"/>
<feature type="compositionally biased region" description="Polar residues" evidence="1">
    <location>
        <begin position="720"/>
        <end position="733"/>
    </location>
</feature>
<feature type="region of interest" description="Disordered" evidence="1">
    <location>
        <begin position="882"/>
        <end position="901"/>
    </location>
</feature>
<keyword evidence="3" id="KW-1185">Reference proteome</keyword>
<dbReference type="InParanoid" id="H6CAG4"/>
<feature type="compositionally biased region" description="Low complexity" evidence="1">
    <location>
        <begin position="556"/>
        <end position="566"/>
    </location>
</feature>
<dbReference type="RefSeq" id="XP_009160589.1">
    <property type="nucleotide sequence ID" value="XM_009162341.1"/>
</dbReference>
<dbReference type="EMBL" id="JH226136">
    <property type="protein sequence ID" value="EHY60128.1"/>
    <property type="molecule type" value="Genomic_DNA"/>
</dbReference>
<dbReference type="VEuPathDB" id="FungiDB:HMPREF1120_08100"/>
<feature type="region of interest" description="Disordered" evidence="1">
    <location>
        <begin position="531"/>
        <end position="566"/>
    </location>
</feature>
<accession>H6CAG4</accession>
<dbReference type="GeneID" id="20312739"/>
<feature type="region of interest" description="Disordered" evidence="1">
    <location>
        <begin position="826"/>
        <end position="864"/>
    </location>
</feature>
<feature type="compositionally biased region" description="Polar residues" evidence="1">
    <location>
        <begin position="399"/>
        <end position="413"/>
    </location>
</feature>
<sequence>MPLEEIHPNVQRIVSSLETKADNGAPTASATSLRSSAVQSMLRTTTELGDSGPFAIRPSRIPRAGSRVQSTRRRSGSFDTSFASQLRHQRSPRARRSHRHHGLRPVPSSSGLSGRETIYSTTASQHSGLRPRRAGHRHRSHGLQGLAGPPLAPRGLYTHRSLITLRSQRDFQSLHSSSPMVYSGHPRRPRHRASSPAFSEVLQPYRYAHRRGYPRGGSIGTVASSPVSLFPMRPGLPGYRPELNNSFSSFVRMPSPAVSSRNIAGVSSYPPYRTTTPMSSSLHNARGTWNNSAGSFRGLPKSPTESTTPHYYDYSESFWEGDGIHQPAELSAVSLVINEDVTAPENEGVPDRRQAQSPFGIMQGSTFQPAELPTRHNRRSSEQSKYSYAGVIPRRVSSLAATTTPARSNSATSKAIYPAVLPYQENPSRPSREDKDNARTSTASRRTCGSTHSSAFFPNASRSPRDLTSLAARVHSPSSDRRPHDRSISQLLEYDYQQERSGEDSVGVEAGLIHPQWELPSFTFRPLSLVSGGSGPRARPKTSGDVPPKDTLEILSPMPQRPMSSQSQKRFSRILELQDNYPVDHTIPLFKGQTPSKLNPVEERPDMQALADMAAGSSVDDRLAIDGGHGAVPEEKVVVNAVCSDAHFRDSHNTFHDKSTVESLLDRHIECLGLNDDGLSRFEGRSDSGLSDVVDYSSAESTVKISTIVKELHSKPRQRPATSSSYRHSSLASTERRKLMPRRLFASMDSRMSPQPNRDNPRELSRANFSSVSMTECQLSSGWQTLPSASELPSIRTKVSLTSGDMADIDTDPPTGRFKIRRVSELAASTSESGKAIPDAEDSQPSQPYSMHRRSRSDVMTMQASQQRRRMRIMLKAKRKSTSLGQLADGNHGEQQTQNVGHEDDWITEESRRDVSTMSPVEGYAELSGESVLVHAPTTVLSTSLPAFDSVPRRWTSMLAAMPQPVKRGIDIVRKASVRTVRSHRSNVSVIEPLNSTRMSSQTPRLGPVPQLAPPEFGPPLTSSDINLSLHFPDPPQVFRPPLRQVQSFFSDDSSAQTSRVHPWKRFDLHSLRSGLTRSSGVLGAKHNGGQHINGLKLSHSCQMKGQSSFEYSRSPLGDAMPTAESAAKKKKVIDRFKDWWKRQCMQKTLSMMKKKNGRNVRNGALV</sequence>
<feature type="compositionally biased region" description="Polar residues" evidence="1">
    <location>
        <begin position="439"/>
        <end position="462"/>
    </location>
</feature>
<dbReference type="OrthoDB" id="4156126at2759"/>
<evidence type="ECO:0000313" key="3">
    <source>
        <dbReference type="Proteomes" id="UP000007304"/>
    </source>
</evidence>
<reference evidence="2" key="1">
    <citation type="submission" date="2011-07" db="EMBL/GenBank/DDBJ databases">
        <title>The Genome Sequence of Exophiala (Wangiella) dermatitidis NIH/UT8656.</title>
        <authorList>
            <consortium name="The Broad Institute Genome Sequencing Platform"/>
            <person name="Cuomo C."/>
            <person name="Wang Z."/>
            <person name="Hunicke-Smith S."/>
            <person name="Szanislo P.J."/>
            <person name="Earl A."/>
            <person name="Young S.K."/>
            <person name="Zeng Q."/>
            <person name="Gargeya S."/>
            <person name="Fitzgerald M."/>
            <person name="Haas B."/>
            <person name="Abouelleil A."/>
            <person name="Alvarado L."/>
            <person name="Arachchi H.M."/>
            <person name="Berlin A."/>
            <person name="Brown A."/>
            <person name="Chapman S.B."/>
            <person name="Chen Z."/>
            <person name="Dunbar C."/>
            <person name="Freedman E."/>
            <person name="Gearin G."/>
            <person name="Gellesch M."/>
            <person name="Goldberg J."/>
            <person name="Griggs A."/>
            <person name="Gujja S."/>
            <person name="Heiman D."/>
            <person name="Howarth C."/>
            <person name="Larson L."/>
            <person name="Lui A."/>
            <person name="MacDonald P.J.P."/>
            <person name="Montmayeur A."/>
            <person name="Murphy C."/>
            <person name="Neiman D."/>
            <person name="Pearson M."/>
            <person name="Priest M."/>
            <person name="Roberts A."/>
            <person name="Saif S."/>
            <person name="Shea T."/>
            <person name="Shenoy N."/>
            <person name="Sisk P."/>
            <person name="Stolte C."/>
            <person name="Sykes S."/>
            <person name="Wortman J."/>
            <person name="Nusbaum C."/>
            <person name="Birren B."/>
        </authorList>
    </citation>
    <scope>NUCLEOTIDE SEQUENCE</scope>
    <source>
        <strain evidence="2">NIH/UT8656</strain>
    </source>
</reference>
<feature type="region of interest" description="Disordered" evidence="1">
    <location>
        <begin position="42"/>
        <end position="152"/>
    </location>
</feature>
<evidence type="ECO:0000313" key="2">
    <source>
        <dbReference type="EMBL" id="EHY60128.1"/>
    </source>
</evidence>
<feature type="region of interest" description="Disordered" evidence="1">
    <location>
        <begin position="176"/>
        <end position="195"/>
    </location>
</feature>
<dbReference type="HOGENOM" id="CLU_292216_0_0_1"/>
<dbReference type="eggNOG" id="ENOG502RADS">
    <property type="taxonomic scope" value="Eukaryota"/>
</dbReference>
<dbReference type="AlphaFoldDB" id="H6CAG4"/>
<dbReference type="Proteomes" id="UP000007304">
    <property type="component" value="Unassembled WGS sequence"/>
</dbReference>
<gene>
    <name evidence="2" type="ORF">HMPREF1120_08100</name>
</gene>
<name>H6CAG4_EXODN</name>
<proteinExistence type="predicted"/>
<feature type="compositionally biased region" description="Polar residues" evidence="1">
    <location>
        <begin position="77"/>
        <end position="86"/>
    </location>
</feature>
<organism evidence="2 3">
    <name type="scientific">Exophiala dermatitidis (strain ATCC 34100 / CBS 525.76 / NIH/UT8656)</name>
    <name type="common">Black yeast</name>
    <name type="synonym">Wangiella dermatitidis</name>
    <dbReference type="NCBI Taxonomy" id="858893"/>
    <lineage>
        <taxon>Eukaryota</taxon>
        <taxon>Fungi</taxon>
        <taxon>Dikarya</taxon>
        <taxon>Ascomycota</taxon>
        <taxon>Pezizomycotina</taxon>
        <taxon>Eurotiomycetes</taxon>
        <taxon>Chaetothyriomycetidae</taxon>
        <taxon>Chaetothyriales</taxon>
        <taxon>Herpotrichiellaceae</taxon>
        <taxon>Exophiala</taxon>
    </lineage>
</organism>
<feature type="region of interest" description="Disordered" evidence="1">
    <location>
        <begin position="363"/>
        <end position="464"/>
    </location>
</feature>
<feature type="compositionally biased region" description="Basic residues" evidence="1">
    <location>
        <begin position="129"/>
        <end position="141"/>
    </location>
</feature>